<proteinExistence type="predicted"/>
<dbReference type="AlphaFoldDB" id="M9LMG3"/>
<accession>M9LMG3</accession>
<protein>
    <submittedName>
        <fullName evidence="1">Uncharacterized protein</fullName>
    </submittedName>
</protein>
<organism evidence="1 2">
    <name type="scientific">Paenibacillus popilliae ATCC 14706</name>
    <dbReference type="NCBI Taxonomy" id="1212764"/>
    <lineage>
        <taxon>Bacteria</taxon>
        <taxon>Bacillati</taxon>
        <taxon>Bacillota</taxon>
        <taxon>Bacilli</taxon>
        <taxon>Bacillales</taxon>
        <taxon>Paenibacillaceae</taxon>
        <taxon>Paenibacillus</taxon>
    </lineage>
</organism>
<name>M9LMG3_PAEPP</name>
<comment type="caution">
    <text evidence="1">The sequence shown here is derived from an EMBL/GenBank/DDBJ whole genome shotgun (WGS) entry which is preliminary data.</text>
</comment>
<reference evidence="1 2" key="1">
    <citation type="submission" date="2012-10" db="EMBL/GenBank/DDBJ databases">
        <title>Draft Genome Sequence of Paenibacillus popilliae ATCC 14706T.</title>
        <authorList>
            <person name="Iiyama K."/>
            <person name="Mori K."/>
            <person name="Mon H."/>
            <person name="Chieda Y."/>
            <person name="Lee J.M."/>
            <person name="Kusakabe T."/>
            <person name="Tashiro K."/>
            <person name="Asano S."/>
            <person name="Yasunaga-Aoki C."/>
            <person name="Shimizu S."/>
        </authorList>
    </citation>
    <scope>NUCLEOTIDE SEQUENCE [LARGE SCALE GENOMIC DNA]</scope>
    <source>
        <strain evidence="1 2">ATCC 14706</strain>
    </source>
</reference>
<evidence type="ECO:0000313" key="2">
    <source>
        <dbReference type="Proteomes" id="UP000029453"/>
    </source>
</evidence>
<dbReference type="EMBL" id="BALG01000027">
    <property type="protein sequence ID" value="GAC41331.1"/>
    <property type="molecule type" value="Genomic_DNA"/>
</dbReference>
<sequence length="196" mass="23033">MKISVDGAWEEQEFHSAQEVNDFWETRTKPIVEADRLIYYVQIDGHPYYSDYESILLDNYYRIHEIHIVTHTKQECFTITLEDLKTYLPRVVNEIPGIAEKLYAEEINDIGALITPIIDSLQWMVSALEFAYAISEKVKDTSGIRQSLEHLYKNIESFVEKFHDQLSWNNYVGVSDLLQYELVPILEDWIHEVGKE</sequence>
<dbReference type="Proteomes" id="UP000029453">
    <property type="component" value="Unassembled WGS sequence"/>
</dbReference>
<dbReference type="RefSeq" id="WP_006284639.1">
    <property type="nucleotide sequence ID" value="NZ_BALG01000027.1"/>
</dbReference>
<keyword evidence="2" id="KW-1185">Reference proteome</keyword>
<gene>
    <name evidence="1" type="ORF">PPOP_0681</name>
</gene>
<evidence type="ECO:0000313" key="1">
    <source>
        <dbReference type="EMBL" id="GAC41331.1"/>
    </source>
</evidence>